<feature type="transmembrane region" description="Helical" evidence="7">
    <location>
        <begin position="281"/>
        <end position="299"/>
    </location>
</feature>
<organism evidence="11 12">
    <name type="scientific">Fusarium sporotrichioides</name>
    <dbReference type="NCBI Taxonomy" id="5514"/>
    <lineage>
        <taxon>Eukaryota</taxon>
        <taxon>Fungi</taxon>
        <taxon>Dikarya</taxon>
        <taxon>Ascomycota</taxon>
        <taxon>Pezizomycotina</taxon>
        <taxon>Sordariomycetes</taxon>
        <taxon>Hypocreomycetidae</taxon>
        <taxon>Hypocreales</taxon>
        <taxon>Nectriaceae</taxon>
        <taxon>Fusarium</taxon>
    </lineage>
</organism>
<evidence type="ECO:0000313" key="12">
    <source>
        <dbReference type="Proteomes" id="UP000266152"/>
    </source>
</evidence>
<keyword evidence="5" id="KW-0406">Ion transport</keyword>
<gene>
    <name evidence="11" type="ORF">FSPOR_10461</name>
</gene>
<evidence type="ECO:0000256" key="6">
    <source>
        <dbReference type="ARBA" id="ARBA00023136"/>
    </source>
</evidence>
<feature type="transmembrane region" description="Helical" evidence="7">
    <location>
        <begin position="391"/>
        <end position="413"/>
    </location>
</feature>
<dbReference type="PANTHER" id="PTHR32361">
    <property type="entry name" value="FERRIC/CUPRIC REDUCTASE TRANSMEMBRANE COMPONENT"/>
    <property type="match status" value="1"/>
</dbReference>
<dbReference type="STRING" id="5514.A0A395RKX6"/>
<evidence type="ECO:0000256" key="5">
    <source>
        <dbReference type="ARBA" id="ARBA00023065"/>
    </source>
</evidence>
<feature type="domain" description="FAD-binding 8" evidence="10">
    <location>
        <begin position="448"/>
        <end position="574"/>
    </location>
</feature>
<keyword evidence="2" id="KW-0813">Transport</keyword>
<keyword evidence="4 7" id="KW-1133">Transmembrane helix</keyword>
<feature type="transmembrane region" description="Helical" evidence="7">
    <location>
        <begin position="419"/>
        <end position="438"/>
    </location>
</feature>
<evidence type="ECO:0000256" key="8">
    <source>
        <dbReference type="SAM" id="SignalP"/>
    </source>
</evidence>
<sequence>MKLPFPGLVLGAALPTAVWSHTTTGRERHGVIGYGVTMYDPPCAYGCIDTVKSWSLNCAGDHGMDHDMGSMHMAAATPECKATNDAFLETMAWCFHIYCKDINNSTLERVWEMDIVGRNKVQPSPKHSYQVALALAYKSPPTEVVDSAAVLNKTSLVDEATWLSNSNADYIFEKMEAVTEKYGIILMTTCVAIPIALSLLDYLPLPQSLVSSIHATFVDPPLFSRFHAVPALGLGFVPTRGQSLFIAYIWIINIILCAAGYELKDPMSWYNSLDQQLVSYISNRVGLLSFVNLALAVLFSSRNNLLLWITNWSYSTFLLLHRWIAVICMLQACLHSAIYLQVYLDPAAMGEGAHAKEAKEEYWIWGIVATLALVLLMPFSILPLRQKLYEAFLASHVVLSLLAMIGCMLHIFYRYEWQWGYQTWVWIAFAFWIFDRFLARPLRLVQNGIKRAQITPIDDDYLQVTVPRVMAKGHIYIYFPTLTWRVWENHPFSVAANSSGRRPSRGVESRNGVTNVNEAKHDSTVMDLELHGRDAEVPGLVIFVRRHGGLTSLLAASDSDSGIPVMIEGSYGAHASMFPNALAEPSIEYPNIICIAGGVGISGVLPCLDSSPSLTGLGGKRKLLWGVRTEPLVDAVRRVIPRVTESADSRELWNDFEVAVSVGKRFDVDCVLKDELSDVTGGTIVVVCGPAGMADDVRVSVAGLGQQGFVVKLVEESFAW</sequence>
<keyword evidence="6 7" id="KW-0472">Membrane</keyword>
<evidence type="ECO:0000256" key="4">
    <source>
        <dbReference type="ARBA" id="ARBA00022989"/>
    </source>
</evidence>
<dbReference type="PANTHER" id="PTHR32361:SF9">
    <property type="entry name" value="FERRIC REDUCTASE TRANSMEMBRANE COMPONENT 3-RELATED"/>
    <property type="match status" value="1"/>
</dbReference>
<dbReference type="GO" id="GO:0005886">
    <property type="term" value="C:plasma membrane"/>
    <property type="evidence" value="ECO:0007669"/>
    <property type="project" value="TreeGrafter"/>
</dbReference>
<name>A0A395RKX6_FUSSP</name>
<feature type="transmembrane region" description="Helical" evidence="7">
    <location>
        <begin position="320"/>
        <end position="342"/>
    </location>
</feature>
<feature type="signal peptide" evidence="8">
    <location>
        <begin position="1"/>
        <end position="20"/>
    </location>
</feature>
<dbReference type="InterPro" id="IPR013130">
    <property type="entry name" value="Fe3_Rdtase_TM_dom"/>
</dbReference>
<keyword evidence="3 7" id="KW-0812">Transmembrane</keyword>
<dbReference type="InterPro" id="IPR039261">
    <property type="entry name" value="FNR_nucleotide-bd"/>
</dbReference>
<evidence type="ECO:0000259" key="10">
    <source>
        <dbReference type="Pfam" id="PF08022"/>
    </source>
</evidence>
<evidence type="ECO:0000256" key="2">
    <source>
        <dbReference type="ARBA" id="ARBA00022448"/>
    </source>
</evidence>
<dbReference type="GO" id="GO:0006879">
    <property type="term" value="P:intracellular iron ion homeostasis"/>
    <property type="evidence" value="ECO:0007669"/>
    <property type="project" value="TreeGrafter"/>
</dbReference>
<evidence type="ECO:0000256" key="3">
    <source>
        <dbReference type="ARBA" id="ARBA00022692"/>
    </source>
</evidence>
<dbReference type="GO" id="GO:0015677">
    <property type="term" value="P:copper ion import"/>
    <property type="evidence" value="ECO:0007669"/>
    <property type="project" value="TreeGrafter"/>
</dbReference>
<dbReference type="Gene3D" id="3.40.50.80">
    <property type="entry name" value="Nucleotide-binding domain of ferredoxin-NADP reductase (FNR) module"/>
    <property type="match status" value="1"/>
</dbReference>
<dbReference type="AlphaFoldDB" id="A0A395RKX6"/>
<evidence type="ECO:0000259" key="9">
    <source>
        <dbReference type="Pfam" id="PF01794"/>
    </source>
</evidence>
<keyword evidence="12" id="KW-1185">Reference proteome</keyword>
<evidence type="ECO:0000313" key="11">
    <source>
        <dbReference type="EMBL" id="RGP60780.1"/>
    </source>
</evidence>
<accession>A0A395RKX6</accession>
<reference evidence="11 12" key="1">
    <citation type="journal article" date="2018" name="PLoS Pathog.">
        <title>Evolution of structural diversity of trichothecenes, a family of toxins produced by plant pathogenic and entomopathogenic fungi.</title>
        <authorList>
            <person name="Proctor R.H."/>
            <person name="McCormick S.P."/>
            <person name="Kim H.S."/>
            <person name="Cardoza R.E."/>
            <person name="Stanley A.M."/>
            <person name="Lindo L."/>
            <person name="Kelly A."/>
            <person name="Brown D.W."/>
            <person name="Lee T."/>
            <person name="Vaughan M.M."/>
            <person name="Alexander N.J."/>
            <person name="Busman M."/>
            <person name="Gutierrez S."/>
        </authorList>
    </citation>
    <scope>NUCLEOTIDE SEQUENCE [LARGE SCALE GENOMIC DNA]</scope>
    <source>
        <strain evidence="11 12">NRRL 3299</strain>
    </source>
</reference>
<feature type="transmembrane region" description="Helical" evidence="7">
    <location>
        <begin position="244"/>
        <end position="261"/>
    </location>
</feature>
<dbReference type="InterPro" id="IPR051410">
    <property type="entry name" value="Ferric/Cupric_Reductase"/>
</dbReference>
<protein>
    <submittedName>
        <fullName evidence="11">Putative ferric-chelate reductase fre2</fullName>
    </submittedName>
</protein>
<comment type="subcellular location">
    <subcellularLocation>
        <location evidence="1">Membrane</location>
        <topology evidence="1">Multi-pass membrane protein</topology>
    </subcellularLocation>
</comment>
<dbReference type="GO" id="GO:0000293">
    <property type="term" value="F:ferric-chelate reductase activity"/>
    <property type="evidence" value="ECO:0007669"/>
    <property type="project" value="TreeGrafter"/>
</dbReference>
<evidence type="ECO:0000256" key="7">
    <source>
        <dbReference type="SAM" id="Phobius"/>
    </source>
</evidence>
<dbReference type="SFLD" id="SFLDG01168">
    <property type="entry name" value="Ferric_reductase_subgroup_(FRE"/>
    <property type="match status" value="1"/>
</dbReference>
<dbReference type="EMBL" id="PXOF01000180">
    <property type="protein sequence ID" value="RGP60780.1"/>
    <property type="molecule type" value="Genomic_DNA"/>
</dbReference>
<dbReference type="Pfam" id="PF01794">
    <property type="entry name" value="Ferric_reduct"/>
    <property type="match status" value="1"/>
</dbReference>
<dbReference type="CDD" id="cd06186">
    <property type="entry name" value="NOX_Duox_like_FAD_NADP"/>
    <property type="match status" value="1"/>
</dbReference>
<dbReference type="Pfam" id="PF08022">
    <property type="entry name" value="FAD_binding_8"/>
    <property type="match status" value="1"/>
</dbReference>
<proteinExistence type="predicted"/>
<feature type="transmembrane region" description="Helical" evidence="7">
    <location>
        <begin position="362"/>
        <end position="384"/>
    </location>
</feature>
<feature type="transmembrane region" description="Helical" evidence="7">
    <location>
        <begin position="182"/>
        <end position="203"/>
    </location>
</feature>
<feature type="chain" id="PRO_5017478082" evidence="8">
    <location>
        <begin position="21"/>
        <end position="720"/>
    </location>
</feature>
<dbReference type="Proteomes" id="UP000266152">
    <property type="component" value="Unassembled WGS sequence"/>
</dbReference>
<dbReference type="GO" id="GO:0006826">
    <property type="term" value="P:iron ion transport"/>
    <property type="evidence" value="ECO:0007669"/>
    <property type="project" value="TreeGrafter"/>
</dbReference>
<comment type="caution">
    <text evidence="11">The sequence shown here is derived from an EMBL/GenBank/DDBJ whole genome shotgun (WGS) entry which is preliminary data.</text>
</comment>
<feature type="domain" description="Ferric oxidoreductase" evidence="9">
    <location>
        <begin position="286"/>
        <end position="407"/>
    </location>
</feature>
<keyword evidence="8" id="KW-0732">Signal</keyword>
<dbReference type="InterPro" id="IPR013112">
    <property type="entry name" value="FAD-bd_8"/>
</dbReference>
<dbReference type="SFLD" id="SFLDS00052">
    <property type="entry name" value="Ferric_Reductase_Domain"/>
    <property type="match status" value="1"/>
</dbReference>
<dbReference type="SUPFAM" id="SSF52343">
    <property type="entry name" value="Ferredoxin reductase-like, C-terminal NADP-linked domain"/>
    <property type="match status" value="1"/>
</dbReference>
<evidence type="ECO:0000256" key="1">
    <source>
        <dbReference type="ARBA" id="ARBA00004141"/>
    </source>
</evidence>